<dbReference type="EMBL" id="CP000230">
    <property type="protein sequence ID" value="ABC20960.1"/>
    <property type="molecule type" value="Genomic_DNA"/>
</dbReference>
<evidence type="ECO:0000256" key="2">
    <source>
        <dbReference type="ARBA" id="ARBA00023125"/>
    </source>
</evidence>
<dbReference type="Gene3D" id="1.10.357.10">
    <property type="entry name" value="Tetracycline Repressor, domain 2"/>
    <property type="match status" value="1"/>
</dbReference>
<dbReference type="InterPro" id="IPR036271">
    <property type="entry name" value="Tet_transcr_reg_TetR-rel_C_sf"/>
</dbReference>
<dbReference type="PANTHER" id="PTHR30055">
    <property type="entry name" value="HTH-TYPE TRANSCRIPTIONAL REGULATOR RUTR"/>
    <property type="match status" value="1"/>
</dbReference>
<dbReference type="eggNOG" id="COG1309">
    <property type="taxonomic scope" value="Bacteria"/>
</dbReference>
<evidence type="ECO:0000256" key="4">
    <source>
        <dbReference type="PROSITE-ProRule" id="PRU00335"/>
    </source>
</evidence>
<evidence type="ECO:0000313" key="8">
    <source>
        <dbReference type="Proteomes" id="UP000001929"/>
    </source>
</evidence>
<keyword evidence="2 4" id="KW-0238">DNA-binding</keyword>
<dbReference type="KEGG" id="rru:Rru_A0155"/>
<dbReference type="HOGENOM" id="CLU_069356_27_0_5"/>
<dbReference type="Gene3D" id="1.10.10.60">
    <property type="entry name" value="Homeodomain-like"/>
    <property type="match status" value="1"/>
</dbReference>
<dbReference type="GO" id="GO:0000976">
    <property type="term" value="F:transcription cis-regulatory region binding"/>
    <property type="evidence" value="ECO:0007669"/>
    <property type="project" value="TreeGrafter"/>
</dbReference>
<evidence type="ECO:0000256" key="5">
    <source>
        <dbReference type="SAM" id="MobiDB-lite"/>
    </source>
</evidence>
<dbReference type="InterPro" id="IPR001647">
    <property type="entry name" value="HTH_TetR"/>
</dbReference>
<evidence type="ECO:0000259" key="6">
    <source>
        <dbReference type="PROSITE" id="PS50977"/>
    </source>
</evidence>
<dbReference type="PhylomeDB" id="Q2RY35"/>
<protein>
    <submittedName>
        <fullName evidence="7">Transcriptional regulator, TetR family</fullName>
    </submittedName>
</protein>
<dbReference type="FunFam" id="1.10.10.60:FF:000141">
    <property type="entry name" value="TetR family transcriptional regulator"/>
    <property type="match status" value="1"/>
</dbReference>
<keyword evidence="8" id="KW-1185">Reference proteome</keyword>
<dbReference type="Pfam" id="PF00440">
    <property type="entry name" value="TetR_N"/>
    <property type="match status" value="1"/>
</dbReference>
<organism evidence="7 8">
    <name type="scientific">Rhodospirillum rubrum (strain ATCC 11170 / ATH 1.1.1 / DSM 467 / LMG 4362 / NCIMB 8255 / S1)</name>
    <dbReference type="NCBI Taxonomy" id="269796"/>
    <lineage>
        <taxon>Bacteria</taxon>
        <taxon>Pseudomonadati</taxon>
        <taxon>Pseudomonadota</taxon>
        <taxon>Alphaproteobacteria</taxon>
        <taxon>Rhodospirillales</taxon>
        <taxon>Rhodospirillaceae</taxon>
        <taxon>Rhodospirillum</taxon>
    </lineage>
</organism>
<dbReference type="InterPro" id="IPR009057">
    <property type="entry name" value="Homeodomain-like_sf"/>
</dbReference>
<dbReference type="Proteomes" id="UP000001929">
    <property type="component" value="Chromosome"/>
</dbReference>
<sequence>MSSSRPSPQPPSATDSRPAKEPWSPPTADRRGKRAAILAAARKLFLGEDYASVSVESIAAEAGVSKATVYAHFAGKADLFAEVIRDRTSSVFDLDETILAGAPAERLRVLGLRLLAMISCPDSLAVHRRVMGDGERFPEIREIFFRSGPAIGHRAVACHLSGMNEKGQLRVPDPELTAELFLGMLKGSAHMRMCLGISDETEDERVRRVDEVVRIMMAAYAP</sequence>
<evidence type="ECO:0000313" key="7">
    <source>
        <dbReference type="EMBL" id="ABC20960.1"/>
    </source>
</evidence>
<dbReference type="SUPFAM" id="SSF46689">
    <property type="entry name" value="Homeodomain-like"/>
    <property type="match status" value="1"/>
</dbReference>
<dbReference type="InterPro" id="IPR050109">
    <property type="entry name" value="HTH-type_TetR-like_transc_reg"/>
</dbReference>
<dbReference type="RefSeq" id="WP_011387916.1">
    <property type="nucleotide sequence ID" value="NC_007643.1"/>
</dbReference>
<dbReference type="EnsemblBacteria" id="ABC20960">
    <property type="protein sequence ID" value="ABC20960"/>
    <property type="gene ID" value="Rru_A0155"/>
</dbReference>
<name>Q2RY35_RHORT</name>
<dbReference type="STRING" id="269796.Rru_A0155"/>
<feature type="domain" description="HTH tetR-type" evidence="6">
    <location>
        <begin position="31"/>
        <end position="91"/>
    </location>
</feature>
<dbReference type="SUPFAM" id="SSF48498">
    <property type="entry name" value="Tetracyclin repressor-like, C-terminal domain"/>
    <property type="match status" value="1"/>
</dbReference>
<dbReference type="PATRIC" id="fig|269796.9.peg.210"/>
<dbReference type="AlphaFoldDB" id="Q2RY35"/>
<keyword evidence="3" id="KW-0804">Transcription</keyword>
<accession>Q2RY35</accession>
<dbReference type="PANTHER" id="PTHR30055:SF146">
    <property type="entry name" value="HTH-TYPE TRANSCRIPTIONAL DUAL REGULATOR CECR"/>
    <property type="match status" value="1"/>
</dbReference>
<dbReference type="Pfam" id="PF14246">
    <property type="entry name" value="TetR_C_7"/>
    <property type="match status" value="1"/>
</dbReference>
<feature type="region of interest" description="Disordered" evidence="5">
    <location>
        <begin position="1"/>
        <end position="31"/>
    </location>
</feature>
<proteinExistence type="predicted"/>
<dbReference type="PRINTS" id="PR00455">
    <property type="entry name" value="HTHTETR"/>
</dbReference>
<dbReference type="GO" id="GO:0003700">
    <property type="term" value="F:DNA-binding transcription factor activity"/>
    <property type="evidence" value="ECO:0007669"/>
    <property type="project" value="TreeGrafter"/>
</dbReference>
<evidence type="ECO:0000256" key="1">
    <source>
        <dbReference type="ARBA" id="ARBA00023015"/>
    </source>
</evidence>
<dbReference type="PROSITE" id="PS50977">
    <property type="entry name" value="HTH_TETR_2"/>
    <property type="match status" value="1"/>
</dbReference>
<gene>
    <name evidence="7" type="ordered locus">Rru_A0155</name>
</gene>
<evidence type="ECO:0000256" key="3">
    <source>
        <dbReference type="ARBA" id="ARBA00023163"/>
    </source>
</evidence>
<keyword evidence="1" id="KW-0805">Transcription regulation</keyword>
<reference evidence="7 8" key="1">
    <citation type="journal article" date="2011" name="Stand. Genomic Sci.">
        <title>Complete genome sequence of Rhodospirillum rubrum type strain (S1).</title>
        <authorList>
            <person name="Munk A.C."/>
            <person name="Copeland A."/>
            <person name="Lucas S."/>
            <person name="Lapidus A."/>
            <person name="Del Rio T.G."/>
            <person name="Barry K."/>
            <person name="Detter J.C."/>
            <person name="Hammon N."/>
            <person name="Israni S."/>
            <person name="Pitluck S."/>
            <person name="Brettin T."/>
            <person name="Bruce D."/>
            <person name="Han C."/>
            <person name="Tapia R."/>
            <person name="Gilna P."/>
            <person name="Schmutz J."/>
            <person name="Larimer F."/>
            <person name="Land M."/>
            <person name="Kyrpides N.C."/>
            <person name="Mavromatis K."/>
            <person name="Richardson P."/>
            <person name="Rohde M."/>
            <person name="Goker M."/>
            <person name="Klenk H.P."/>
            <person name="Zhang Y."/>
            <person name="Roberts G.P."/>
            <person name="Reslewic S."/>
            <person name="Schwartz D.C."/>
        </authorList>
    </citation>
    <scope>NUCLEOTIDE SEQUENCE [LARGE SCALE GENOMIC DNA]</scope>
    <source>
        <strain evidence="8">ATCC 11170 / ATH 1.1.1 / DSM 467 / LMG 4362 / NCIMB 8255 / S1</strain>
    </source>
</reference>
<dbReference type="InterPro" id="IPR039536">
    <property type="entry name" value="TetR_C_Proteobacteria"/>
</dbReference>
<feature type="DNA-binding region" description="H-T-H motif" evidence="4">
    <location>
        <begin position="54"/>
        <end position="73"/>
    </location>
</feature>